<dbReference type="EMBL" id="JABSTU010000001">
    <property type="protein sequence ID" value="KAH8040448.1"/>
    <property type="molecule type" value="Genomic_DNA"/>
</dbReference>
<feature type="region of interest" description="Disordered" evidence="1">
    <location>
        <begin position="1"/>
        <end position="20"/>
    </location>
</feature>
<feature type="region of interest" description="Disordered" evidence="1">
    <location>
        <begin position="107"/>
        <end position="127"/>
    </location>
</feature>
<keyword evidence="3" id="KW-1185">Reference proteome</keyword>
<sequence length="171" mass="18783">MRNGPTKDRKKEKKRPSSSSVLYVNKVTWDSEQVASHERIDFELGGKKDEISARAQEDLYATRSRLGLPPRRPAVQRCARSKTGQSRIHDVQVVRSGKPCGKSLEARAAAAAPVNEETGQGKDAEEPELQLRVAGKLEEPDRSPQAADSGCVEVVMTTVDDEDLEDGEIVD</sequence>
<dbReference type="VEuPathDB" id="VectorBase:LOC119159422"/>
<evidence type="ECO:0000256" key="1">
    <source>
        <dbReference type="SAM" id="MobiDB-lite"/>
    </source>
</evidence>
<name>A0A9J6F2W3_RHIMP</name>
<reference evidence="2" key="2">
    <citation type="submission" date="2021-09" db="EMBL/GenBank/DDBJ databases">
        <authorList>
            <person name="Jia N."/>
            <person name="Wang J."/>
            <person name="Shi W."/>
            <person name="Du L."/>
            <person name="Sun Y."/>
            <person name="Zhan W."/>
            <person name="Jiang J."/>
            <person name="Wang Q."/>
            <person name="Zhang B."/>
            <person name="Ji P."/>
            <person name="Sakyi L.B."/>
            <person name="Cui X."/>
            <person name="Yuan T."/>
            <person name="Jiang B."/>
            <person name="Yang W."/>
            <person name="Lam T.T.-Y."/>
            <person name="Chang Q."/>
            <person name="Ding S."/>
            <person name="Wang X."/>
            <person name="Zhu J."/>
            <person name="Ruan X."/>
            <person name="Zhao L."/>
            <person name="Wei J."/>
            <person name="Que T."/>
            <person name="Du C."/>
            <person name="Cheng J."/>
            <person name="Dai P."/>
            <person name="Han X."/>
            <person name="Huang E."/>
            <person name="Gao Y."/>
            <person name="Liu J."/>
            <person name="Shao H."/>
            <person name="Ye R."/>
            <person name="Li L."/>
            <person name="Wei W."/>
            <person name="Wang X."/>
            <person name="Wang C."/>
            <person name="Huo Q."/>
            <person name="Li W."/>
            <person name="Guo W."/>
            <person name="Chen H."/>
            <person name="Chen S."/>
            <person name="Zhou L."/>
            <person name="Zhou L."/>
            <person name="Ni X."/>
            <person name="Tian J."/>
            <person name="Zhou Y."/>
            <person name="Sheng Y."/>
            <person name="Liu T."/>
            <person name="Pan Y."/>
            <person name="Xia L."/>
            <person name="Li J."/>
            <person name="Zhao F."/>
            <person name="Cao W."/>
        </authorList>
    </citation>
    <scope>NUCLEOTIDE SEQUENCE</scope>
    <source>
        <strain evidence="2">Rmic-2018</strain>
        <tissue evidence="2">Larvae</tissue>
    </source>
</reference>
<dbReference type="AlphaFoldDB" id="A0A9J6F2W3"/>
<organism evidence="2 3">
    <name type="scientific">Rhipicephalus microplus</name>
    <name type="common">Cattle tick</name>
    <name type="synonym">Boophilus microplus</name>
    <dbReference type="NCBI Taxonomy" id="6941"/>
    <lineage>
        <taxon>Eukaryota</taxon>
        <taxon>Metazoa</taxon>
        <taxon>Ecdysozoa</taxon>
        <taxon>Arthropoda</taxon>
        <taxon>Chelicerata</taxon>
        <taxon>Arachnida</taxon>
        <taxon>Acari</taxon>
        <taxon>Parasitiformes</taxon>
        <taxon>Ixodida</taxon>
        <taxon>Ixodoidea</taxon>
        <taxon>Ixodidae</taxon>
        <taxon>Rhipicephalinae</taxon>
        <taxon>Rhipicephalus</taxon>
        <taxon>Boophilus</taxon>
    </lineage>
</organism>
<comment type="caution">
    <text evidence="2">The sequence shown here is derived from an EMBL/GenBank/DDBJ whole genome shotgun (WGS) entry which is preliminary data.</text>
</comment>
<evidence type="ECO:0000313" key="2">
    <source>
        <dbReference type="EMBL" id="KAH8040448.1"/>
    </source>
</evidence>
<evidence type="ECO:0000313" key="3">
    <source>
        <dbReference type="Proteomes" id="UP000821866"/>
    </source>
</evidence>
<proteinExistence type="predicted"/>
<accession>A0A9J6F2W3</accession>
<protein>
    <submittedName>
        <fullName evidence="2">Uncharacterized protein</fullName>
    </submittedName>
</protein>
<feature type="region of interest" description="Disordered" evidence="1">
    <location>
        <begin position="62"/>
        <end position="87"/>
    </location>
</feature>
<dbReference type="Proteomes" id="UP000821866">
    <property type="component" value="Chromosome 1"/>
</dbReference>
<gene>
    <name evidence="2" type="ORF">HPB51_010228</name>
</gene>
<reference evidence="2" key="1">
    <citation type="journal article" date="2020" name="Cell">
        <title>Large-Scale Comparative Analyses of Tick Genomes Elucidate Their Genetic Diversity and Vector Capacities.</title>
        <authorList>
            <consortium name="Tick Genome and Microbiome Consortium (TIGMIC)"/>
            <person name="Jia N."/>
            <person name="Wang J."/>
            <person name="Shi W."/>
            <person name="Du L."/>
            <person name="Sun Y."/>
            <person name="Zhan W."/>
            <person name="Jiang J.F."/>
            <person name="Wang Q."/>
            <person name="Zhang B."/>
            <person name="Ji P."/>
            <person name="Bell-Sakyi L."/>
            <person name="Cui X.M."/>
            <person name="Yuan T.T."/>
            <person name="Jiang B.G."/>
            <person name="Yang W.F."/>
            <person name="Lam T.T."/>
            <person name="Chang Q.C."/>
            <person name="Ding S.J."/>
            <person name="Wang X.J."/>
            <person name="Zhu J.G."/>
            <person name="Ruan X.D."/>
            <person name="Zhao L."/>
            <person name="Wei J.T."/>
            <person name="Ye R.Z."/>
            <person name="Que T.C."/>
            <person name="Du C.H."/>
            <person name="Zhou Y.H."/>
            <person name="Cheng J.X."/>
            <person name="Dai P.F."/>
            <person name="Guo W.B."/>
            <person name="Han X.H."/>
            <person name="Huang E.J."/>
            <person name="Li L.F."/>
            <person name="Wei W."/>
            <person name="Gao Y.C."/>
            <person name="Liu J.Z."/>
            <person name="Shao H.Z."/>
            <person name="Wang X."/>
            <person name="Wang C.C."/>
            <person name="Yang T.C."/>
            <person name="Huo Q.B."/>
            <person name="Li W."/>
            <person name="Chen H.Y."/>
            <person name="Chen S.E."/>
            <person name="Zhou L.G."/>
            <person name="Ni X.B."/>
            <person name="Tian J.H."/>
            <person name="Sheng Y."/>
            <person name="Liu T."/>
            <person name="Pan Y.S."/>
            <person name="Xia L.Y."/>
            <person name="Li J."/>
            <person name="Zhao F."/>
            <person name="Cao W.C."/>
        </authorList>
    </citation>
    <scope>NUCLEOTIDE SEQUENCE</scope>
    <source>
        <strain evidence="2">Rmic-2018</strain>
    </source>
</reference>